<sequence>MAVPSIVLIPGASALPKFYQNIVDAVTKHGIPIQALHLPSAGLETGARPGPPPTLQDDAAFIAEHVAKLADAGKDVVILTHSYGGAPATESVKGLSKTCRQKQGLEGGVVRIAYMTSLVPKLGASAYSALAAMSPEDQAPIVVDVGFLPIPFPSFPSAILFASKQLAQLSFTDLPLQEGIEWASKMVKQSAASFATPLTYSGYKDVPVSYLLCKNDRTIPPSIQQDEIDMIEQETGKKVDVTSIDSDHVPLLSHPELVIDWIVKLMEKE</sequence>
<keyword evidence="3" id="KW-1185">Reference proteome</keyword>
<gene>
    <name evidence="2" type="ORF">PG999_008889</name>
</gene>
<accession>A0AAW0QHU6</accession>
<dbReference type="AlphaFoldDB" id="A0AAW0QHU6"/>
<dbReference type="InterPro" id="IPR052897">
    <property type="entry name" value="Sec-Metab_Biosynth_Hydrolase"/>
</dbReference>
<dbReference type="PANTHER" id="PTHR37017">
    <property type="entry name" value="AB HYDROLASE-1 DOMAIN-CONTAINING PROTEIN-RELATED"/>
    <property type="match status" value="1"/>
</dbReference>
<dbReference type="InterPro" id="IPR000073">
    <property type="entry name" value="AB_hydrolase_1"/>
</dbReference>
<dbReference type="InterPro" id="IPR029058">
    <property type="entry name" value="AB_hydrolase_fold"/>
</dbReference>
<protein>
    <submittedName>
        <fullName evidence="2">Alpha/beta-hydrolase</fullName>
    </submittedName>
</protein>
<dbReference type="Proteomes" id="UP001392437">
    <property type="component" value="Unassembled WGS sequence"/>
</dbReference>
<proteinExistence type="predicted"/>
<evidence type="ECO:0000313" key="3">
    <source>
        <dbReference type="Proteomes" id="UP001392437"/>
    </source>
</evidence>
<organism evidence="2 3">
    <name type="scientific">Apiospora kogelbergensis</name>
    <dbReference type="NCBI Taxonomy" id="1337665"/>
    <lineage>
        <taxon>Eukaryota</taxon>
        <taxon>Fungi</taxon>
        <taxon>Dikarya</taxon>
        <taxon>Ascomycota</taxon>
        <taxon>Pezizomycotina</taxon>
        <taxon>Sordariomycetes</taxon>
        <taxon>Xylariomycetidae</taxon>
        <taxon>Amphisphaeriales</taxon>
        <taxon>Apiosporaceae</taxon>
        <taxon>Apiospora</taxon>
    </lineage>
</organism>
<dbReference type="Pfam" id="PF12697">
    <property type="entry name" value="Abhydrolase_6"/>
    <property type="match status" value="1"/>
</dbReference>
<evidence type="ECO:0000313" key="2">
    <source>
        <dbReference type="EMBL" id="KAK8105530.1"/>
    </source>
</evidence>
<dbReference type="EMBL" id="JAQQWP010000008">
    <property type="protein sequence ID" value="KAK8105530.1"/>
    <property type="molecule type" value="Genomic_DNA"/>
</dbReference>
<name>A0AAW0QHU6_9PEZI</name>
<reference evidence="2 3" key="1">
    <citation type="submission" date="2023-01" db="EMBL/GenBank/DDBJ databases">
        <title>Analysis of 21 Apiospora genomes using comparative genomics revels a genus with tremendous synthesis potential of carbohydrate active enzymes and secondary metabolites.</title>
        <authorList>
            <person name="Sorensen T."/>
        </authorList>
    </citation>
    <scope>NUCLEOTIDE SEQUENCE [LARGE SCALE GENOMIC DNA]</scope>
    <source>
        <strain evidence="2 3">CBS 117206</strain>
    </source>
</reference>
<dbReference type="SUPFAM" id="SSF53474">
    <property type="entry name" value="alpha/beta-Hydrolases"/>
    <property type="match status" value="1"/>
</dbReference>
<feature type="domain" description="AB hydrolase-1" evidence="1">
    <location>
        <begin position="6"/>
        <end position="260"/>
    </location>
</feature>
<evidence type="ECO:0000259" key="1">
    <source>
        <dbReference type="Pfam" id="PF12697"/>
    </source>
</evidence>
<comment type="caution">
    <text evidence="2">The sequence shown here is derived from an EMBL/GenBank/DDBJ whole genome shotgun (WGS) entry which is preliminary data.</text>
</comment>
<dbReference type="Gene3D" id="3.40.50.1820">
    <property type="entry name" value="alpha/beta hydrolase"/>
    <property type="match status" value="1"/>
</dbReference>
<dbReference type="PANTHER" id="PTHR37017:SF13">
    <property type="entry name" value="AB HYDROLASE-1 DOMAIN-CONTAINING PROTEIN"/>
    <property type="match status" value="1"/>
</dbReference>